<evidence type="ECO:0000256" key="7">
    <source>
        <dbReference type="ARBA" id="ARBA00022703"/>
    </source>
</evidence>
<dbReference type="InterPro" id="IPR011600">
    <property type="entry name" value="Pept_C14_caspase"/>
</dbReference>
<name>Q0WYJ4_PAROL</name>
<dbReference type="GO" id="GO:0006508">
    <property type="term" value="P:proteolysis"/>
    <property type="evidence" value="ECO:0007669"/>
    <property type="project" value="UniProtKB-KW"/>
</dbReference>
<feature type="domain" description="DED" evidence="18">
    <location>
        <begin position="2"/>
        <end position="79"/>
    </location>
</feature>
<evidence type="ECO:0000256" key="4">
    <source>
        <dbReference type="ARBA" id="ARBA00022490"/>
    </source>
</evidence>
<dbReference type="GO" id="GO:0005886">
    <property type="term" value="C:plasma membrane"/>
    <property type="evidence" value="ECO:0007669"/>
    <property type="project" value="UniProtKB-ARBA"/>
</dbReference>
<dbReference type="InterPro" id="IPR011029">
    <property type="entry name" value="DEATH-like_dom_sf"/>
</dbReference>
<organism evidence="21">
    <name type="scientific">Paralichthys olivaceus</name>
    <name type="common">Bastard halibut</name>
    <name type="synonym">Hippoglossus olivaceus</name>
    <dbReference type="NCBI Taxonomy" id="8255"/>
    <lineage>
        <taxon>Eukaryota</taxon>
        <taxon>Metazoa</taxon>
        <taxon>Chordata</taxon>
        <taxon>Craniata</taxon>
        <taxon>Vertebrata</taxon>
        <taxon>Euteleostomi</taxon>
        <taxon>Actinopterygii</taxon>
        <taxon>Neopterygii</taxon>
        <taxon>Teleostei</taxon>
        <taxon>Neoteleostei</taxon>
        <taxon>Acanthomorphata</taxon>
        <taxon>Carangaria</taxon>
        <taxon>Pleuronectiformes</taxon>
        <taxon>Pleuronectoidei</taxon>
        <taxon>Paralichthyidae</taxon>
        <taxon>Paralichthys</taxon>
    </lineage>
</organism>
<evidence type="ECO:0000256" key="13">
    <source>
        <dbReference type="ARBA" id="ARBA00051626"/>
    </source>
</evidence>
<keyword evidence="8" id="KW-0677">Repeat</keyword>
<evidence type="ECO:0000256" key="6">
    <source>
        <dbReference type="ARBA" id="ARBA00022670"/>
    </source>
</evidence>
<dbReference type="Gene3D" id="3.40.50.1460">
    <property type="match status" value="1"/>
</dbReference>
<dbReference type="InterPro" id="IPR001309">
    <property type="entry name" value="Pept_C14_p20"/>
</dbReference>
<keyword evidence="4" id="KW-0963">Cytoplasm</keyword>
<feature type="region of interest" description="Disordered" evidence="17">
    <location>
        <begin position="219"/>
        <end position="240"/>
    </location>
</feature>
<dbReference type="CDD" id="cd08792">
    <property type="entry name" value="DED_Caspase_8_10_r1"/>
    <property type="match status" value="1"/>
</dbReference>
<dbReference type="EMBL" id="AB247499">
    <property type="protein sequence ID" value="BAE98150.1"/>
    <property type="molecule type" value="Genomic_DNA"/>
</dbReference>
<dbReference type="AlphaFoldDB" id="Q0WYJ4"/>
<keyword evidence="5" id="KW-0597">Phosphoprotein</keyword>
<sequence length="494" mass="55873">MDFQKLLLDVGKALGTDEVKALIFLCTDILDRNPTSVKSANDLFSRLAERDHLSHERRDLLTELLRTIQRLDLVSAFNLNDREPTTTSLISPYRKLLYNLYEEMTQEDLEEVKFLLYKTVPRRKLEDNYSLLDVFLKMEHMDILSDTNLSELETIIYSVCPKMRGQINQFKTQQEALQSSTQYSVDSSSTVLNSSESHLSSEMSSLSFSEHGLNSDTVSVSQESRSLPENQTSTNSEDLGIYPMTEAKRGICLIINNHVFPETSLKPRDGTMIDEECLRDVFKWLGFDVEVHLNCTREKMLSLLWDLGRRDHRQMSCVACFVLSHGLEGGVHGVDNKIVKINDLMEPLNAHNCPTLAQKPKLFFIQACQGKKGQSAVYIEADGPATSLICTDAVRDSFPVDADFLISMATVPSFVSYRDKQRGTWFIQSLCKYLIQMVPSGVDLLSILTKVNDDVSQKTDSTGEKKQMPQPAFSFRKRVVFPVPEAPSPRLPSV</sequence>
<evidence type="ECO:0000256" key="1">
    <source>
        <dbReference type="ARBA" id="ARBA00004123"/>
    </source>
</evidence>
<keyword evidence="10" id="KW-0788">Thiol protease</keyword>
<dbReference type="GO" id="GO:0051604">
    <property type="term" value="P:protein maturation"/>
    <property type="evidence" value="ECO:0007669"/>
    <property type="project" value="UniProtKB-ARBA"/>
</dbReference>
<evidence type="ECO:0000259" key="18">
    <source>
        <dbReference type="PROSITE" id="PS50168"/>
    </source>
</evidence>
<evidence type="ECO:0000256" key="11">
    <source>
        <dbReference type="ARBA" id="ARBA00023145"/>
    </source>
</evidence>
<keyword evidence="6" id="KW-0645">Protease</keyword>
<feature type="domain" description="Caspase family p20" evidence="20">
    <location>
        <begin position="248"/>
        <end position="372"/>
    </location>
</feature>
<dbReference type="EC" id="3.4.22.61" evidence="14"/>
<dbReference type="MEROPS" id="C14.009"/>
<dbReference type="FunFam" id="1.10.533.10:FF:000016">
    <property type="entry name" value="CASP8 and FADD-like apoptosis regulator"/>
    <property type="match status" value="1"/>
</dbReference>
<dbReference type="PROSITE" id="PS50207">
    <property type="entry name" value="CASPASE_P10"/>
    <property type="match status" value="1"/>
</dbReference>
<dbReference type="GO" id="GO:0043065">
    <property type="term" value="P:positive regulation of apoptotic process"/>
    <property type="evidence" value="ECO:0007669"/>
    <property type="project" value="UniProtKB-ARBA"/>
</dbReference>
<evidence type="ECO:0000256" key="12">
    <source>
        <dbReference type="ARBA" id="ARBA00023242"/>
    </source>
</evidence>
<dbReference type="GO" id="GO:0006915">
    <property type="term" value="P:apoptotic process"/>
    <property type="evidence" value="ECO:0007669"/>
    <property type="project" value="UniProtKB-KW"/>
</dbReference>
<dbReference type="GO" id="GO:0005634">
    <property type="term" value="C:nucleus"/>
    <property type="evidence" value="ECO:0007669"/>
    <property type="project" value="UniProtKB-SubCell"/>
</dbReference>
<feature type="domain" description="DED" evidence="18">
    <location>
        <begin position="92"/>
        <end position="159"/>
    </location>
</feature>
<dbReference type="Pfam" id="PF01335">
    <property type="entry name" value="DED"/>
    <property type="match status" value="2"/>
</dbReference>
<dbReference type="PANTHER" id="PTHR48169">
    <property type="entry name" value="DED DOMAIN-CONTAINING PROTEIN"/>
    <property type="match status" value="1"/>
</dbReference>
<keyword evidence="12" id="KW-0539">Nucleus</keyword>
<dbReference type="InterPro" id="IPR001875">
    <property type="entry name" value="DED_dom"/>
</dbReference>
<comment type="subcellular location">
    <subcellularLocation>
        <location evidence="2">Cytoplasm</location>
    </subcellularLocation>
    <subcellularLocation>
        <location evidence="1">Nucleus</location>
    </subcellularLocation>
</comment>
<dbReference type="SMART" id="SM00031">
    <property type="entry name" value="DED"/>
    <property type="match status" value="2"/>
</dbReference>
<evidence type="ECO:0000256" key="14">
    <source>
        <dbReference type="ARBA" id="ARBA00066479"/>
    </source>
</evidence>
<dbReference type="SUPFAM" id="SSF47986">
    <property type="entry name" value="DEATH domain"/>
    <property type="match status" value="2"/>
</dbReference>
<dbReference type="PROSITE" id="PS01122">
    <property type="entry name" value="CASPASE_CYS"/>
    <property type="match status" value="1"/>
</dbReference>
<evidence type="ECO:0000256" key="16">
    <source>
        <dbReference type="RuleBase" id="RU003971"/>
    </source>
</evidence>
<keyword evidence="11" id="KW-0865">Zymogen</keyword>
<feature type="compositionally biased region" description="Polar residues" evidence="17">
    <location>
        <begin position="219"/>
        <end position="237"/>
    </location>
</feature>
<proteinExistence type="evidence at transcript level"/>
<dbReference type="GO" id="GO:0004197">
    <property type="term" value="F:cysteine-type endopeptidase activity"/>
    <property type="evidence" value="ECO:0007669"/>
    <property type="project" value="InterPro"/>
</dbReference>
<comment type="similarity">
    <text evidence="3 16">Belongs to the peptidase C14A family.</text>
</comment>
<dbReference type="CDD" id="cd00032">
    <property type="entry name" value="CASc"/>
    <property type="match status" value="1"/>
</dbReference>
<evidence type="ECO:0000259" key="19">
    <source>
        <dbReference type="PROSITE" id="PS50207"/>
    </source>
</evidence>
<evidence type="ECO:0000313" key="21">
    <source>
        <dbReference type="EMBL" id="BAE98150.1"/>
    </source>
</evidence>
<reference evidence="21" key="1">
    <citation type="journal article" date="2007" name="Fish Shellfish Immunol.">
        <title>Molecular cloning, expression, and functional analysis of caspase-10 from Japanese flounder Paralichthys olivaceus.</title>
        <authorList>
            <person name="Kurobe T."/>
            <person name="Hirono I."/>
            <person name="Kondo H."/>
            <person name="Yamashita M."/>
            <person name="Aoki T."/>
        </authorList>
    </citation>
    <scope>NUCLEOTIDE SEQUENCE</scope>
</reference>
<dbReference type="PRINTS" id="PR00376">
    <property type="entry name" value="IL1BCENZYME"/>
</dbReference>
<dbReference type="InterPro" id="IPR029030">
    <property type="entry name" value="Caspase-like_dom_sf"/>
</dbReference>
<dbReference type="PROSITE" id="PS50168">
    <property type="entry name" value="DED"/>
    <property type="match status" value="2"/>
</dbReference>
<dbReference type="InterPro" id="IPR033139">
    <property type="entry name" value="Caspase_cys_AS"/>
</dbReference>
<dbReference type="FunFam" id="3.40.50.1460:FF:000008">
    <property type="entry name" value="caspase-8 isoform X1"/>
    <property type="match status" value="1"/>
</dbReference>
<dbReference type="BRENDA" id="3.4.22.63">
    <property type="organism ID" value="4537"/>
</dbReference>
<evidence type="ECO:0000256" key="15">
    <source>
        <dbReference type="ARBA" id="ARBA00068172"/>
    </source>
</evidence>
<evidence type="ECO:0000256" key="5">
    <source>
        <dbReference type="ARBA" id="ARBA00022553"/>
    </source>
</evidence>
<evidence type="ECO:0000256" key="17">
    <source>
        <dbReference type="SAM" id="MobiDB-lite"/>
    </source>
</evidence>
<gene>
    <name evidence="21" type="primary">casp10</name>
</gene>
<dbReference type="PROSITE" id="PS50208">
    <property type="entry name" value="CASPASE_P20"/>
    <property type="match status" value="1"/>
</dbReference>
<accession>Q0WYJ4</accession>
<comment type="catalytic activity">
    <reaction evidence="13">
        <text>Strict requirement for Asp at position P1 and has a preferred cleavage sequence of (Leu/Asp/Val)-Glu-Thr-Asp-|-(Gly/Ser/Ala).</text>
        <dbReference type="EC" id="3.4.22.61"/>
    </reaction>
</comment>
<protein>
    <recommendedName>
        <fullName evidence="15">Caspase-8</fullName>
        <ecNumber evidence="14">3.4.22.61</ecNumber>
    </recommendedName>
</protein>
<dbReference type="GO" id="GO:0005737">
    <property type="term" value="C:cytoplasm"/>
    <property type="evidence" value="ECO:0007669"/>
    <property type="project" value="UniProtKB-SubCell"/>
</dbReference>
<dbReference type="SMART" id="SM00115">
    <property type="entry name" value="CASc"/>
    <property type="match status" value="1"/>
</dbReference>
<dbReference type="CDD" id="cd08334">
    <property type="entry name" value="DED_Caspase_8_10_r2"/>
    <property type="match status" value="1"/>
</dbReference>
<evidence type="ECO:0000259" key="20">
    <source>
        <dbReference type="PROSITE" id="PS50208"/>
    </source>
</evidence>
<keyword evidence="9" id="KW-0378">Hydrolase</keyword>
<evidence type="ECO:0000256" key="9">
    <source>
        <dbReference type="ARBA" id="ARBA00022801"/>
    </source>
</evidence>
<dbReference type="InterPro" id="IPR002138">
    <property type="entry name" value="Pept_C14_p10"/>
</dbReference>
<dbReference type="PANTHER" id="PTHR48169:SF7">
    <property type="entry name" value="CASPASE 10"/>
    <property type="match status" value="1"/>
</dbReference>
<feature type="domain" description="Caspase family p10" evidence="19">
    <location>
        <begin position="394"/>
        <end position="481"/>
    </location>
</feature>
<dbReference type="Gene3D" id="1.10.533.10">
    <property type="entry name" value="Death Domain, Fas"/>
    <property type="match status" value="2"/>
</dbReference>
<dbReference type="InterPro" id="IPR015917">
    <property type="entry name" value="Pept_C14A"/>
</dbReference>
<dbReference type="SUPFAM" id="SSF52129">
    <property type="entry name" value="Caspase-like"/>
    <property type="match status" value="1"/>
</dbReference>
<dbReference type="InterPro" id="IPR016129">
    <property type="entry name" value="Caspase_his_AS"/>
</dbReference>
<keyword evidence="7" id="KW-0053">Apoptosis</keyword>
<evidence type="ECO:0000256" key="2">
    <source>
        <dbReference type="ARBA" id="ARBA00004496"/>
    </source>
</evidence>
<evidence type="ECO:0000256" key="8">
    <source>
        <dbReference type="ARBA" id="ARBA00022737"/>
    </source>
</evidence>
<dbReference type="Pfam" id="PF00656">
    <property type="entry name" value="Peptidase_C14"/>
    <property type="match status" value="1"/>
</dbReference>
<evidence type="ECO:0000256" key="3">
    <source>
        <dbReference type="ARBA" id="ARBA00010134"/>
    </source>
</evidence>
<dbReference type="PROSITE" id="PS01121">
    <property type="entry name" value="CASPASE_HIS"/>
    <property type="match status" value="1"/>
</dbReference>
<evidence type="ECO:0000256" key="10">
    <source>
        <dbReference type="ARBA" id="ARBA00022807"/>
    </source>
</evidence>
<dbReference type="GO" id="GO:0032991">
    <property type="term" value="C:protein-containing complex"/>
    <property type="evidence" value="ECO:0007669"/>
    <property type="project" value="UniProtKB-ARBA"/>
</dbReference>
<dbReference type="EMBL" id="AB247498">
    <property type="protein sequence ID" value="BAE98149.1"/>
    <property type="molecule type" value="mRNA"/>
</dbReference>